<evidence type="ECO:0000313" key="3">
    <source>
        <dbReference type="Proteomes" id="UP000051677"/>
    </source>
</evidence>
<feature type="region of interest" description="Disordered" evidence="1">
    <location>
        <begin position="79"/>
        <end position="121"/>
    </location>
</feature>
<gene>
    <name evidence="2" type="ORF">AO501_16415</name>
</gene>
<feature type="compositionally biased region" description="Basic and acidic residues" evidence="1">
    <location>
        <begin position="86"/>
        <end position="97"/>
    </location>
</feature>
<evidence type="ECO:0000313" key="2">
    <source>
        <dbReference type="EMBL" id="KQH80702.1"/>
    </source>
</evidence>
<protein>
    <submittedName>
        <fullName evidence="2">Uncharacterized protein</fullName>
    </submittedName>
</protein>
<dbReference type="Proteomes" id="UP000051677">
    <property type="component" value="Unassembled WGS sequence"/>
</dbReference>
<evidence type="ECO:0000256" key="1">
    <source>
        <dbReference type="SAM" id="MobiDB-lite"/>
    </source>
</evidence>
<comment type="caution">
    <text evidence="2">The sequence shown here is derived from an EMBL/GenBank/DDBJ whole genome shotgun (WGS) entry which is preliminary data.</text>
</comment>
<dbReference type="AlphaFoldDB" id="A0A0Q2R9M4"/>
<dbReference type="EMBL" id="LKTM01000013">
    <property type="protein sequence ID" value="KQH80702.1"/>
    <property type="molecule type" value="Genomic_DNA"/>
</dbReference>
<organism evidence="2 3">
    <name type="scientific">Mycobacterium gordonae</name>
    <dbReference type="NCBI Taxonomy" id="1778"/>
    <lineage>
        <taxon>Bacteria</taxon>
        <taxon>Bacillati</taxon>
        <taxon>Actinomycetota</taxon>
        <taxon>Actinomycetes</taxon>
        <taxon>Mycobacteriales</taxon>
        <taxon>Mycobacteriaceae</taxon>
        <taxon>Mycobacterium</taxon>
    </lineage>
</organism>
<proteinExistence type="predicted"/>
<accession>A0A0Q2R9M4</accession>
<reference evidence="2 3" key="1">
    <citation type="submission" date="2015-10" db="EMBL/GenBank/DDBJ databases">
        <title>Mycobacterium gordonae draft genome assembly.</title>
        <authorList>
            <person name="Ustinova V."/>
            <person name="Smirnova T."/>
            <person name="Blagodatskikh K."/>
            <person name="Varlamov D."/>
            <person name="Larionova E."/>
            <person name="Chernousova L."/>
        </authorList>
    </citation>
    <scope>NUCLEOTIDE SEQUENCE [LARGE SCALE GENOMIC DNA]</scope>
    <source>
        <strain evidence="2 3">CTRI 14-8773</strain>
    </source>
</reference>
<name>A0A0Q2R9M4_MYCGO</name>
<sequence length="121" mass="13013">MINAPNIGGPAAAINRCVVFWVPSARPLQYGPANSVMAVASRPLSSTASTETVIINITSKREPTRSLRASRSRASAAARAMMRTGRIREPTRSDQRPTRMRPPAPISCEMVTRPPAAATDQ</sequence>